<dbReference type="HOGENOM" id="CLU_081793_1_0_0"/>
<dbReference type="InterPro" id="IPR017900">
    <property type="entry name" value="4Fe4S_Fe_S_CS"/>
</dbReference>
<sequence length="234" mass="25671">MKDNRDSQNQQLGKTADLKFFVRSLGVDVVGIADLKLLGGMSIGIIASDSADFLRRYQWAIVLGAQLGKLGKNVSGTEVNVFLEKAALEIMAYLEEQGYCGLIVHTEDEFDPINRLGLLSLKMLAKGAGLGWQGRSLLIISPEYGPIHRWIAVLTNMDLQADEPIPNQCGDCSFCVDTCPYNALRFVSFDDHPEHREDVLDIRACRGDDGCTVCLLVCPWAKSNRSGAGYVPFG</sequence>
<accession>A0A081C4H6</accession>
<dbReference type="EMBL" id="DF820470">
    <property type="protein sequence ID" value="GAK59481.1"/>
    <property type="molecule type" value="Genomic_DNA"/>
</dbReference>
<dbReference type="eggNOG" id="COG1600">
    <property type="taxonomic scope" value="Bacteria"/>
</dbReference>
<dbReference type="Proteomes" id="UP000030661">
    <property type="component" value="Unassembled WGS sequence"/>
</dbReference>
<dbReference type="Gene3D" id="3.30.70.20">
    <property type="match status" value="1"/>
</dbReference>
<dbReference type="PROSITE" id="PS51379">
    <property type="entry name" value="4FE4S_FER_2"/>
    <property type="match status" value="1"/>
</dbReference>
<keyword evidence="2" id="KW-0408">Iron</keyword>
<dbReference type="GO" id="GO:0051536">
    <property type="term" value="F:iron-sulfur cluster binding"/>
    <property type="evidence" value="ECO:0007669"/>
    <property type="project" value="UniProtKB-KW"/>
</dbReference>
<evidence type="ECO:0000313" key="5">
    <source>
        <dbReference type="EMBL" id="GAK59481.1"/>
    </source>
</evidence>
<feature type="domain" description="4Fe-4S ferredoxin-type" evidence="4">
    <location>
        <begin position="160"/>
        <end position="189"/>
    </location>
</feature>
<evidence type="ECO:0000256" key="2">
    <source>
        <dbReference type="ARBA" id="ARBA00023004"/>
    </source>
</evidence>
<evidence type="ECO:0000259" key="4">
    <source>
        <dbReference type="PROSITE" id="PS51379"/>
    </source>
</evidence>
<dbReference type="GO" id="GO:0046872">
    <property type="term" value="F:metal ion binding"/>
    <property type="evidence" value="ECO:0007669"/>
    <property type="project" value="UniProtKB-KW"/>
</dbReference>
<proteinExistence type="predicted"/>
<protein>
    <submittedName>
        <fullName evidence="5">Iron-sulfur cluster binding protein</fullName>
    </submittedName>
</protein>
<dbReference type="PROSITE" id="PS00198">
    <property type="entry name" value="4FE4S_FER_1"/>
    <property type="match status" value="1"/>
</dbReference>
<dbReference type="Pfam" id="PF12838">
    <property type="entry name" value="Fer4_7"/>
    <property type="match status" value="1"/>
</dbReference>
<dbReference type="AlphaFoldDB" id="A0A081C4H6"/>
<keyword evidence="3" id="KW-0411">Iron-sulfur</keyword>
<name>A0A081C4H6_VECG1</name>
<organism evidence="5">
    <name type="scientific">Vecturithrix granuli</name>
    <dbReference type="NCBI Taxonomy" id="1499967"/>
    <lineage>
        <taxon>Bacteria</taxon>
        <taxon>Candidatus Moduliflexota</taxon>
        <taxon>Candidatus Vecturitrichia</taxon>
        <taxon>Candidatus Vecturitrichales</taxon>
        <taxon>Candidatus Vecturitrichaceae</taxon>
        <taxon>Candidatus Vecturithrix</taxon>
    </lineage>
</organism>
<dbReference type="InterPro" id="IPR017896">
    <property type="entry name" value="4Fe4S_Fe-S-bd"/>
</dbReference>
<reference evidence="5" key="1">
    <citation type="journal article" date="2015" name="PeerJ">
        <title>First genomic representation of candidate bacterial phylum KSB3 points to enhanced environmental sensing as a trigger of wastewater bulking.</title>
        <authorList>
            <person name="Sekiguchi Y."/>
            <person name="Ohashi A."/>
            <person name="Parks D.H."/>
            <person name="Yamauchi T."/>
            <person name="Tyson G.W."/>
            <person name="Hugenholtz P."/>
        </authorList>
    </citation>
    <scope>NUCLEOTIDE SEQUENCE [LARGE SCALE GENOMIC DNA]</scope>
</reference>
<evidence type="ECO:0000256" key="1">
    <source>
        <dbReference type="ARBA" id="ARBA00022723"/>
    </source>
</evidence>
<evidence type="ECO:0000313" key="6">
    <source>
        <dbReference type="Proteomes" id="UP000030661"/>
    </source>
</evidence>
<evidence type="ECO:0000256" key="3">
    <source>
        <dbReference type="ARBA" id="ARBA00023014"/>
    </source>
</evidence>
<dbReference type="PANTHER" id="PTHR42827">
    <property type="entry name" value="IRON-SULFUR CLUSTER-BINDING PROTEIN-RELATED"/>
    <property type="match status" value="1"/>
</dbReference>
<dbReference type="STRING" id="1499967.U27_06466"/>
<dbReference type="SUPFAM" id="SSF54862">
    <property type="entry name" value="4Fe-4S ferredoxins"/>
    <property type="match status" value="1"/>
</dbReference>
<gene>
    <name evidence="5" type="ORF">U27_06466</name>
</gene>
<keyword evidence="1" id="KW-0479">Metal-binding</keyword>
<dbReference type="PANTHER" id="PTHR42827:SF1">
    <property type="entry name" value="IRON-SULFUR CLUSTER-BINDING PROTEIN"/>
    <property type="match status" value="1"/>
</dbReference>
<keyword evidence="6" id="KW-1185">Reference proteome</keyword>